<comment type="subcellular location">
    <subcellularLocation>
        <location evidence="1">Membrane</location>
        <topology evidence="1">Multi-pass membrane protein</topology>
    </subcellularLocation>
</comment>
<feature type="transmembrane region" description="Helical" evidence="6">
    <location>
        <begin position="230"/>
        <end position="255"/>
    </location>
</feature>
<feature type="transmembrane region" description="Helical" evidence="6">
    <location>
        <begin position="175"/>
        <end position="195"/>
    </location>
</feature>
<evidence type="ECO:0000256" key="5">
    <source>
        <dbReference type="ARBA" id="ARBA00023136"/>
    </source>
</evidence>
<feature type="transmembrane region" description="Helical" evidence="6">
    <location>
        <begin position="32"/>
        <end position="50"/>
    </location>
</feature>
<feature type="transmembrane region" description="Helical" evidence="6">
    <location>
        <begin position="144"/>
        <end position="163"/>
    </location>
</feature>
<feature type="transmembrane region" description="Helical" evidence="6">
    <location>
        <begin position="207"/>
        <end position="224"/>
    </location>
</feature>
<dbReference type="STRING" id="29539.SAMN02745716_0496"/>
<feature type="transmembrane region" description="Helical" evidence="6">
    <location>
        <begin position="62"/>
        <end position="80"/>
    </location>
</feature>
<feature type="transmembrane region" description="Helical" evidence="6">
    <location>
        <begin position="6"/>
        <end position="25"/>
    </location>
</feature>
<organism evidence="8 9">
    <name type="scientific">Thermoleophilum album</name>
    <dbReference type="NCBI Taxonomy" id="29539"/>
    <lineage>
        <taxon>Bacteria</taxon>
        <taxon>Bacillati</taxon>
        <taxon>Actinomycetota</taxon>
        <taxon>Thermoleophilia</taxon>
        <taxon>Thermoleophilales</taxon>
        <taxon>Thermoleophilaceae</taxon>
        <taxon>Thermoleophilum</taxon>
    </lineage>
</organism>
<dbReference type="Pfam" id="PF00892">
    <property type="entry name" value="EamA"/>
    <property type="match status" value="2"/>
</dbReference>
<dbReference type="InterPro" id="IPR050638">
    <property type="entry name" value="AA-Vitamin_Transporters"/>
</dbReference>
<dbReference type="InterPro" id="IPR000620">
    <property type="entry name" value="EamA_dom"/>
</dbReference>
<dbReference type="EMBL" id="FNWJ01000001">
    <property type="protein sequence ID" value="SEH10645.1"/>
    <property type="molecule type" value="Genomic_DNA"/>
</dbReference>
<proteinExistence type="inferred from homology"/>
<evidence type="ECO:0000313" key="9">
    <source>
        <dbReference type="Proteomes" id="UP000222056"/>
    </source>
</evidence>
<keyword evidence="5 6" id="KW-0472">Membrane</keyword>
<keyword evidence="9" id="KW-1185">Reference proteome</keyword>
<feature type="transmembrane region" description="Helical" evidence="6">
    <location>
        <begin position="262"/>
        <end position="280"/>
    </location>
</feature>
<evidence type="ECO:0000256" key="3">
    <source>
        <dbReference type="ARBA" id="ARBA00022692"/>
    </source>
</evidence>
<evidence type="ECO:0000256" key="1">
    <source>
        <dbReference type="ARBA" id="ARBA00004141"/>
    </source>
</evidence>
<feature type="domain" description="EamA" evidence="7">
    <location>
        <begin position="3"/>
        <end position="132"/>
    </location>
</feature>
<evidence type="ECO:0000313" key="8">
    <source>
        <dbReference type="EMBL" id="SEH10645.1"/>
    </source>
</evidence>
<dbReference type="InterPro" id="IPR037185">
    <property type="entry name" value="EmrE-like"/>
</dbReference>
<dbReference type="RefSeq" id="WP_093115905.1">
    <property type="nucleotide sequence ID" value="NZ_FNWJ01000001.1"/>
</dbReference>
<accession>A0A1H6FLE8</accession>
<evidence type="ECO:0000256" key="6">
    <source>
        <dbReference type="SAM" id="Phobius"/>
    </source>
</evidence>
<evidence type="ECO:0000256" key="4">
    <source>
        <dbReference type="ARBA" id="ARBA00022989"/>
    </source>
</evidence>
<name>A0A1H6FLE8_THEAL</name>
<dbReference type="AlphaFoldDB" id="A0A1H6FLE8"/>
<reference evidence="9" key="1">
    <citation type="submission" date="2016-10" db="EMBL/GenBank/DDBJ databases">
        <authorList>
            <person name="Varghese N."/>
            <person name="Submissions S."/>
        </authorList>
    </citation>
    <scope>NUCLEOTIDE SEQUENCE [LARGE SCALE GENOMIC DNA]</scope>
    <source>
        <strain evidence="9">ATCC 35263</strain>
    </source>
</reference>
<gene>
    <name evidence="8" type="ORF">SAMN02745716_0496</name>
</gene>
<dbReference type="SUPFAM" id="SSF103481">
    <property type="entry name" value="Multidrug resistance efflux transporter EmrE"/>
    <property type="match status" value="2"/>
</dbReference>
<keyword evidence="3 6" id="KW-0812">Transmembrane</keyword>
<dbReference type="OrthoDB" id="68076at2"/>
<feature type="transmembrane region" description="Helical" evidence="6">
    <location>
        <begin position="114"/>
        <end position="132"/>
    </location>
</feature>
<feature type="transmembrane region" description="Helical" evidence="6">
    <location>
        <begin position="87"/>
        <end position="108"/>
    </location>
</feature>
<comment type="similarity">
    <text evidence="2">Belongs to the EamA transporter family.</text>
</comment>
<protein>
    <submittedName>
        <fullName evidence="8">Uncharacterized membrane protein</fullName>
    </submittedName>
</protein>
<dbReference type="PANTHER" id="PTHR32322">
    <property type="entry name" value="INNER MEMBRANE TRANSPORTER"/>
    <property type="match status" value="1"/>
</dbReference>
<dbReference type="GO" id="GO:0016020">
    <property type="term" value="C:membrane"/>
    <property type="evidence" value="ECO:0007669"/>
    <property type="project" value="UniProtKB-SubCell"/>
</dbReference>
<dbReference type="Proteomes" id="UP000222056">
    <property type="component" value="Unassembled WGS sequence"/>
</dbReference>
<keyword evidence="4 6" id="KW-1133">Transmembrane helix</keyword>
<evidence type="ECO:0000256" key="2">
    <source>
        <dbReference type="ARBA" id="ARBA00007362"/>
    </source>
</evidence>
<dbReference type="PANTHER" id="PTHR32322:SF2">
    <property type="entry name" value="EAMA DOMAIN-CONTAINING PROTEIN"/>
    <property type="match status" value="1"/>
</dbReference>
<evidence type="ECO:0000259" key="7">
    <source>
        <dbReference type="Pfam" id="PF00892"/>
    </source>
</evidence>
<sequence>MTALALAAISGVSWGVSDFIAGLAARRTRVLVVLWVSQAVGLLLSALVLVVTSPPRPPTDDLAFAALSSVAGIGGLAAFYRGLAVGAMSLVAPLSAAGAALPVAVGIARGEHPGALQLVGVLAVLVGAALASLERDQRGSAASLAPGVPYALLAALGFGLFFVAMDGAADRSPSWALAANRVTGVTILTVAMVVARPSLPSGDVRTLAPLILIGFLDTSANLLYATASRIGLLSLGAALASLYPVVVVLLARFFLAERLRRAQFVGVVATLAGVALVTAAR</sequence>
<feature type="domain" description="EamA" evidence="7">
    <location>
        <begin position="146"/>
        <end position="278"/>
    </location>
</feature>